<evidence type="ECO:0000313" key="3">
    <source>
        <dbReference type="Proteomes" id="UP000521943"/>
    </source>
</evidence>
<proteinExistence type="predicted"/>
<dbReference type="EMBL" id="JACGCI010000005">
    <property type="protein sequence ID" value="KAF6763509.1"/>
    <property type="molecule type" value="Genomic_DNA"/>
</dbReference>
<accession>A0A8H6IED8</accession>
<protein>
    <submittedName>
        <fullName evidence="2">Uncharacterized protein</fullName>
    </submittedName>
</protein>
<dbReference type="Proteomes" id="UP000521943">
    <property type="component" value="Unassembled WGS sequence"/>
</dbReference>
<sequence length="157" mass="16765">MIRAFSAMPGIQATPLRPLYSTLCPASAAFPSCNYSMPPVRPFLSPHLTPSSPPDPRSKMSTTTHKIQPEGGPSTTTSPSPPTAHSAVLCGSLASGPPTMLVQHRLLSTLNTDALLVLSITPKTRSRSLASGFQFTLRLISIPLAVWTLEKATPRYL</sequence>
<evidence type="ECO:0000256" key="1">
    <source>
        <dbReference type="SAM" id="MobiDB-lite"/>
    </source>
</evidence>
<comment type="caution">
    <text evidence="2">The sequence shown here is derived from an EMBL/GenBank/DDBJ whole genome shotgun (WGS) entry which is preliminary data.</text>
</comment>
<dbReference type="AlphaFoldDB" id="A0A8H6IED8"/>
<name>A0A8H6IED8_9AGAR</name>
<gene>
    <name evidence="2" type="ORF">DFP72DRAFT_477542</name>
</gene>
<keyword evidence="3" id="KW-1185">Reference proteome</keyword>
<organism evidence="2 3">
    <name type="scientific">Ephemerocybe angulata</name>
    <dbReference type="NCBI Taxonomy" id="980116"/>
    <lineage>
        <taxon>Eukaryota</taxon>
        <taxon>Fungi</taxon>
        <taxon>Dikarya</taxon>
        <taxon>Basidiomycota</taxon>
        <taxon>Agaricomycotina</taxon>
        <taxon>Agaricomycetes</taxon>
        <taxon>Agaricomycetidae</taxon>
        <taxon>Agaricales</taxon>
        <taxon>Agaricineae</taxon>
        <taxon>Psathyrellaceae</taxon>
        <taxon>Ephemerocybe</taxon>
    </lineage>
</organism>
<feature type="region of interest" description="Disordered" evidence="1">
    <location>
        <begin position="45"/>
        <end position="87"/>
    </location>
</feature>
<evidence type="ECO:0000313" key="2">
    <source>
        <dbReference type="EMBL" id="KAF6763509.1"/>
    </source>
</evidence>
<reference evidence="2 3" key="1">
    <citation type="submission" date="2020-07" db="EMBL/GenBank/DDBJ databases">
        <title>Comparative genomics of pyrophilous fungi reveals a link between fire events and developmental genes.</title>
        <authorList>
            <consortium name="DOE Joint Genome Institute"/>
            <person name="Steindorff A.S."/>
            <person name="Carver A."/>
            <person name="Calhoun S."/>
            <person name="Stillman K."/>
            <person name="Liu H."/>
            <person name="Lipzen A."/>
            <person name="Pangilinan J."/>
            <person name="Labutti K."/>
            <person name="Bruns T.D."/>
            <person name="Grigoriev I.V."/>
        </authorList>
    </citation>
    <scope>NUCLEOTIDE SEQUENCE [LARGE SCALE GENOMIC DNA]</scope>
    <source>
        <strain evidence="2 3">CBS 144469</strain>
    </source>
</reference>